<gene>
    <name evidence="2" type="ORF">RHS01_00182</name>
</gene>
<dbReference type="InterPro" id="IPR036259">
    <property type="entry name" value="MFS_trans_sf"/>
</dbReference>
<evidence type="ECO:0000256" key="1">
    <source>
        <dbReference type="SAM" id="MobiDB-lite"/>
    </source>
</evidence>
<dbReference type="SUPFAM" id="SSF103473">
    <property type="entry name" value="MFS general substrate transporter"/>
    <property type="match status" value="1"/>
</dbReference>
<evidence type="ECO:0000313" key="3">
    <source>
        <dbReference type="Proteomes" id="UP000614334"/>
    </source>
</evidence>
<proteinExistence type="predicted"/>
<feature type="region of interest" description="Disordered" evidence="1">
    <location>
        <begin position="106"/>
        <end position="156"/>
    </location>
</feature>
<keyword evidence="2" id="KW-0813">Transport</keyword>
<dbReference type="Proteomes" id="UP000614334">
    <property type="component" value="Unassembled WGS sequence"/>
</dbReference>
<accession>A0A8H7ILN7</accession>
<sequence length="156" mass="16629">MEYFFQSLFNAILYGWTPEAFPAPIRGSACGIASFWGRLFSIIAPLIGSRLLDAGGDEGINNVLYLAGAGGSYTVYPKGTDNPTSAIRPQGCELAISAVVGARSDPLNPTPSIQPLYPTPISDPYIRPPQSGTRKIRRLGADIPHQGADNPPLELT</sequence>
<comment type="caution">
    <text evidence="2">The sequence shown here is derived from an EMBL/GenBank/DDBJ whole genome shotgun (WGS) entry which is preliminary data.</text>
</comment>
<keyword evidence="2" id="KW-0762">Sugar transport</keyword>
<name>A0A8H7ILN7_9AGAM</name>
<dbReference type="Gene3D" id="1.20.1250.20">
    <property type="entry name" value="MFS general substrate transporter like domains"/>
    <property type="match status" value="1"/>
</dbReference>
<dbReference type="EMBL" id="JACYCF010000001">
    <property type="protein sequence ID" value="KAF8761141.1"/>
    <property type="molecule type" value="Genomic_DNA"/>
</dbReference>
<organism evidence="2 3">
    <name type="scientific">Rhizoctonia solani</name>
    <dbReference type="NCBI Taxonomy" id="456999"/>
    <lineage>
        <taxon>Eukaryota</taxon>
        <taxon>Fungi</taxon>
        <taxon>Dikarya</taxon>
        <taxon>Basidiomycota</taxon>
        <taxon>Agaricomycotina</taxon>
        <taxon>Agaricomycetes</taxon>
        <taxon>Cantharellales</taxon>
        <taxon>Ceratobasidiaceae</taxon>
        <taxon>Rhizoctonia</taxon>
    </lineage>
</organism>
<evidence type="ECO:0000313" key="2">
    <source>
        <dbReference type="EMBL" id="KAF8761141.1"/>
    </source>
</evidence>
<reference evidence="2" key="1">
    <citation type="submission" date="2020-09" db="EMBL/GenBank/DDBJ databases">
        <title>Comparative genome analyses of four rice-infecting Rhizoctonia solani isolates reveal extensive enrichment of homogalacturonan modification genes.</title>
        <authorList>
            <person name="Lee D.-Y."/>
            <person name="Jeon J."/>
            <person name="Kim K.-T."/>
            <person name="Cheong K."/>
            <person name="Song H."/>
            <person name="Choi G."/>
            <person name="Ko J."/>
            <person name="Opiyo S.O."/>
            <person name="Zuo S."/>
            <person name="Madhav S."/>
            <person name="Lee Y.-H."/>
            <person name="Wang G.-L."/>
        </authorList>
    </citation>
    <scope>NUCLEOTIDE SEQUENCE</scope>
    <source>
        <strain evidence="2">AG1-IA B2</strain>
    </source>
</reference>
<protein>
    <submittedName>
        <fullName evidence="2">Sugar transporter</fullName>
    </submittedName>
</protein>
<dbReference type="AlphaFoldDB" id="A0A8H7ILN7"/>